<protein>
    <submittedName>
        <fullName evidence="1">Uncharacterized protein</fullName>
    </submittedName>
</protein>
<name>X1DF14_9ZZZZ</name>
<dbReference type="EMBL" id="BART01021743">
    <property type="protein sequence ID" value="GAH03649.1"/>
    <property type="molecule type" value="Genomic_DNA"/>
</dbReference>
<feature type="non-terminal residue" evidence="1">
    <location>
        <position position="1"/>
    </location>
</feature>
<proteinExistence type="predicted"/>
<gene>
    <name evidence="1" type="ORF">S01H4_40004</name>
</gene>
<comment type="caution">
    <text evidence="1">The sequence shown here is derived from an EMBL/GenBank/DDBJ whole genome shotgun (WGS) entry which is preliminary data.</text>
</comment>
<dbReference type="AlphaFoldDB" id="X1DF14"/>
<sequence length="57" mass="5893">PIWLKSKVKPLNTPGGAALSALMLAAFPVMGAILTNSSDTAHPTPPLNPHLDAVYSV</sequence>
<evidence type="ECO:0000313" key="1">
    <source>
        <dbReference type="EMBL" id="GAH03649.1"/>
    </source>
</evidence>
<reference evidence="1" key="1">
    <citation type="journal article" date="2014" name="Front. Microbiol.">
        <title>High frequency of phylogenetically diverse reductive dehalogenase-homologous genes in deep subseafloor sedimentary metagenomes.</title>
        <authorList>
            <person name="Kawai M."/>
            <person name="Futagami T."/>
            <person name="Toyoda A."/>
            <person name="Takaki Y."/>
            <person name="Nishi S."/>
            <person name="Hori S."/>
            <person name="Arai W."/>
            <person name="Tsubouchi T."/>
            <person name="Morono Y."/>
            <person name="Uchiyama I."/>
            <person name="Ito T."/>
            <person name="Fujiyama A."/>
            <person name="Inagaki F."/>
            <person name="Takami H."/>
        </authorList>
    </citation>
    <scope>NUCLEOTIDE SEQUENCE</scope>
    <source>
        <strain evidence="1">Expedition CK06-06</strain>
    </source>
</reference>
<organism evidence="1">
    <name type="scientific">marine sediment metagenome</name>
    <dbReference type="NCBI Taxonomy" id="412755"/>
    <lineage>
        <taxon>unclassified sequences</taxon>
        <taxon>metagenomes</taxon>
        <taxon>ecological metagenomes</taxon>
    </lineage>
</organism>
<accession>X1DF14</accession>